<dbReference type="PROSITE" id="PS00518">
    <property type="entry name" value="ZF_RING_1"/>
    <property type="match status" value="1"/>
</dbReference>
<sequence length="838" mass="92600">MGVPIERKRQCLWLQMQWLLLSTEAVPSPGPHSQGCCFLPLFSMLEKGKQKQTQPYPDETLPLLGSPNSETPGTHTAPRDLPVQVAHHEQRAGPSTATHLVQDCDHSMQEAYDEQASEAAREQLPGPECAGIGRAPNTDEERSSRVDDPTRPPSHPSSPSDPHEPPIPPHPSSSSLSDLHQNPPEPPSAPVPSTSSSTSSASPQTMIPNDFLPLLHCPLCRPSALLQNPITLRCGHTICSRHLAQSSASSSSLFSLAPLIPSTSQRTPPHCPIPTCPSLNPSSRFLAVHPNAQVNFIPPPASVSQLDQDDEGLLHSRSDVSINNIISLVLRAEPYYPSIHHPSTSDDDETEPEDDGAPEPSMEEYSDPDDEGSTVTNNHSDRLRTSFSAPRTSTPTFHTAADPPPSSSGHRVRRSRDFSHSPSPEPPKKRLRRTTRTRSHKVDARIHFRQARSSVVTSAGSDDDHDSSVRLEKELMAELQCQICFALMWQPVTTPCQHTFCAKCLFRSLDHNPSCPLCRQSLPRFTLLQDQPCNKVILAIIRKAFPDAYAARGAAIEEEEHQEGLDTPVFVCQLSFPGMPVFLNFYEPRFKLMLRRCLETEYPCFGMIPLPNQSAPGYRSPSQINRTSPTHEYGTMLEIRKVQMLPDGQCLVEAWGTHRFRILKKGELDGYCIAKVEQVDDLEGMEEAEVMVLDTAGRDSADDPSLVAGPSAALSNSGESSTSTHGRVVTSDDGPPIPRAPSIHAPTNEDLMDVCNDFLAQLESGTPWVIERLNQLYVPKPQDPALFSFWMALILPVDEHEKAKLLPIRSPRLRLRLIVHWIQQLNAQWWFNGGCVIS</sequence>
<feature type="compositionally biased region" description="Polar residues" evidence="5">
    <location>
        <begin position="713"/>
        <end position="725"/>
    </location>
</feature>
<dbReference type="Gene3D" id="3.30.40.10">
    <property type="entry name" value="Zinc/RING finger domain, C3HC4 (zinc finger)"/>
    <property type="match status" value="2"/>
</dbReference>
<dbReference type="InterPro" id="IPR003111">
    <property type="entry name" value="Lon_prtase_N"/>
</dbReference>
<evidence type="ECO:0000256" key="2">
    <source>
        <dbReference type="ARBA" id="ARBA00022771"/>
    </source>
</evidence>
<dbReference type="PANTHER" id="PTHR23327:SF42">
    <property type="entry name" value="LON PEPTIDASE N-TERMINAL DOMAIN AND RING FINGER PROTEIN C14F5.10C"/>
    <property type="match status" value="1"/>
</dbReference>
<dbReference type="Proteomes" id="UP001385951">
    <property type="component" value="Unassembled WGS sequence"/>
</dbReference>
<dbReference type="CDD" id="cd16514">
    <property type="entry name" value="RING-HC_LONFs_rpt2"/>
    <property type="match status" value="1"/>
</dbReference>
<evidence type="ECO:0000259" key="7">
    <source>
        <dbReference type="PROSITE" id="PS50089"/>
    </source>
</evidence>
<evidence type="ECO:0000313" key="9">
    <source>
        <dbReference type="EMBL" id="KAK7695429.1"/>
    </source>
</evidence>
<feature type="signal peptide" evidence="6">
    <location>
        <begin position="1"/>
        <end position="25"/>
    </location>
</feature>
<dbReference type="InterPro" id="IPR017907">
    <property type="entry name" value="Znf_RING_CS"/>
</dbReference>
<evidence type="ECO:0000313" key="10">
    <source>
        <dbReference type="Proteomes" id="UP001385951"/>
    </source>
</evidence>
<dbReference type="SUPFAM" id="SSF57850">
    <property type="entry name" value="RING/U-box"/>
    <property type="match status" value="1"/>
</dbReference>
<feature type="compositionally biased region" description="Acidic residues" evidence="5">
    <location>
        <begin position="345"/>
        <end position="372"/>
    </location>
</feature>
<dbReference type="PROSITE" id="PS50089">
    <property type="entry name" value="ZF_RING_2"/>
    <property type="match status" value="1"/>
</dbReference>
<reference evidence="9 10" key="1">
    <citation type="submission" date="2022-09" db="EMBL/GenBank/DDBJ databases">
        <authorList>
            <person name="Palmer J.M."/>
        </authorList>
    </citation>
    <scope>NUCLEOTIDE SEQUENCE [LARGE SCALE GENOMIC DNA]</scope>
    <source>
        <strain evidence="9 10">DSM 7382</strain>
    </source>
</reference>
<dbReference type="PROSITE" id="PS51787">
    <property type="entry name" value="LON_N"/>
    <property type="match status" value="1"/>
</dbReference>
<feature type="region of interest" description="Disordered" evidence="5">
    <location>
        <begin position="49"/>
        <end position="79"/>
    </location>
</feature>
<dbReference type="AlphaFoldDB" id="A0AAW0GTY8"/>
<dbReference type="SMART" id="SM00464">
    <property type="entry name" value="LON"/>
    <property type="match status" value="1"/>
</dbReference>
<dbReference type="InterPro" id="IPR015947">
    <property type="entry name" value="PUA-like_sf"/>
</dbReference>
<dbReference type="Gene3D" id="1.20.58.1480">
    <property type="match status" value="1"/>
</dbReference>
<evidence type="ECO:0000256" key="4">
    <source>
        <dbReference type="PROSITE-ProRule" id="PRU00175"/>
    </source>
</evidence>
<organism evidence="9 10">
    <name type="scientific">Cerrena zonata</name>
    <dbReference type="NCBI Taxonomy" id="2478898"/>
    <lineage>
        <taxon>Eukaryota</taxon>
        <taxon>Fungi</taxon>
        <taxon>Dikarya</taxon>
        <taxon>Basidiomycota</taxon>
        <taxon>Agaricomycotina</taxon>
        <taxon>Agaricomycetes</taxon>
        <taxon>Polyporales</taxon>
        <taxon>Cerrenaceae</taxon>
        <taxon>Cerrena</taxon>
    </lineage>
</organism>
<dbReference type="InterPro" id="IPR013083">
    <property type="entry name" value="Znf_RING/FYVE/PHD"/>
</dbReference>
<dbReference type="Pfam" id="PF13923">
    <property type="entry name" value="zf-C3HC4_2"/>
    <property type="match status" value="1"/>
</dbReference>
<feature type="compositionally biased region" description="Basic residues" evidence="5">
    <location>
        <begin position="429"/>
        <end position="439"/>
    </location>
</feature>
<evidence type="ECO:0000259" key="8">
    <source>
        <dbReference type="PROSITE" id="PS51787"/>
    </source>
</evidence>
<keyword evidence="6" id="KW-0732">Signal</keyword>
<proteinExistence type="predicted"/>
<accession>A0AAW0GTY8</accession>
<dbReference type="PANTHER" id="PTHR23327">
    <property type="entry name" value="RING FINGER PROTEIN 127"/>
    <property type="match status" value="1"/>
</dbReference>
<dbReference type="InterPro" id="IPR046336">
    <property type="entry name" value="Lon_prtase_N_sf"/>
</dbReference>
<evidence type="ECO:0000256" key="3">
    <source>
        <dbReference type="ARBA" id="ARBA00022833"/>
    </source>
</evidence>
<feature type="domain" description="Lon N-terminal" evidence="8">
    <location>
        <begin position="553"/>
        <end position="826"/>
    </location>
</feature>
<dbReference type="Gene3D" id="2.30.130.40">
    <property type="entry name" value="LON domain-like"/>
    <property type="match status" value="1"/>
</dbReference>
<feature type="domain" description="RING-type" evidence="7">
    <location>
        <begin position="481"/>
        <end position="519"/>
    </location>
</feature>
<keyword evidence="2 4" id="KW-0863">Zinc-finger</keyword>
<gene>
    <name evidence="9" type="ORF">QCA50_000065</name>
</gene>
<feature type="compositionally biased region" description="Polar residues" evidence="5">
    <location>
        <begin position="385"/>
        <end position="397"/>
    </location>
</feature>
<dbReference type="SUPFAM" id="SSF88697">
    <property type="entry name" value="PUA domain-like"/>
    <property type="match status" value="1"/>
</dbReference>
<feature type="compositionally biased region" description="Basic and acidic residues" evidence="5">
    <location>
        <begin position="137"/>
        <end position="150"/>
    </location>
</feature>
<dbReference type="InterPro" id="IPR001841">
    <property type="entry name" value="Znf_RING"/>
</dbReference>
<feature type="compositionally biased region" description="Low complexity" evidence="5">
    <location>
        <begin position="191"/>
        <end position="203"/>
    </location>
</feature>
<feature type="region of interest" description="Disordered" evidence="5">
    <location>
        <begin position="109"/>
        <end position="205"/>
    </location>
</feature>
<dbReference type="GO" id="GO:0061630">
    <property type="term" value="F:ubiquitin protein ligase activity"/>
    <property type="evidence" value="ECO:0007669"/>
    <property type="project" value="TreeGrafter"/>
</dbReference>
<keyword evidence="3" id="KW-0862">Zinc</keyword>
<evidence type="ECO:0000256" key="1">
    <source>
        <dbReference type="ARBA" id="ARBA00022723"/>
    </source>
</evidence>
<evidence type="ECO:0000256" key="5">
    <source>
        <dbReference type="SAM" id="MobiDB-lite"/>
    </source>
</evidence>
<comment type="caution">
    <text evidence="9">The sequence shown here is derived from an EMBL/GenBank/DDBJ whole genome shotgun (WGS) entry which is preliminary data.</text>
</comment>
<dbReference type="Pfam" id="PF02190">
    <property type="entry name" value="LON_substr_bdg"/>
    <property type="match status" value="1"/>
</dbReference>
<feature type="region of interest" description="Disordered" evidence="5">
    <location>
        <begin position="698"/>
        <end position="746"/>
    </location>
</feature>
<dbReference type="EMBL" id="JASBNA010000001">
    <property type="protein sequence ID" value="KAK7695429.1"/>
    <property type="molecule type" value="Genomic_DNA"/>
</dbReference>
<dbReference type="GO" id="GO:0008270">
    <property type="term" value="F:zinc ion binding"/>
    <property type="evidence" value="ECO:0007669"/>
    <property type="project" value="UniProtKB-KW"/>
</dbReference>
<protein>
    <submittedName>
        <fullName evidence="9">Uncharacterized protein</fullName>
    </submittedName>
</protein>
<keyword evidence="1" id="KW-0479">Metal-binding</keyword>
<keyword evidence="10" id="KW-1185">Reference proteome</keyword>
<evidence type="ECO:0000256" key="6">
    <source>
        <dbReference type="SAM" id="SignalP"/>
    </source>
</evidence>
<name>A0AAW0GTY8_9APHY</name>
<dbReference type="SMART" id="SM00184">
    <property type="entry name" value="RING"/>
    <property type="match status" value="2"/>
</dbReference>
<feature type="region of interest" description="Disordered" evidence="5">
    <location>
        <begin position="337"/>
        <end position="444"/>
    </location>
</feature>
<feature type="chain" id="PRO_5043452072" evidence="6">
    <location>
        <begin position="26"/>
        <end position="838"/>
    </location>
</feature>